<feature type="compositionally biased region" description="Polar residues" evidence="1">
    <location>
        <begin position="338"/>
        <end position="347"/>
    </location>
</feature>
<reference evidence="2" key="2">
    <citation type="submission" date="2023-05" db="EMBL/GenBank/DDBJ databases">
        <authorList>
            <consortium name="Lawrence Berkeley National Laboratory"/>
            <person name="Steindorff A."/>
            <person name="Hensen N."/>
            <person name="Bonometti L."/>
            <person name="Westerberg I."/>
            <person name="Brannstrom I.O."/>
            <person name="Guillou S."/>
            <person name="Cros-Aarteil S."/>
            <person name="Calhoun S."/>
            <person name="Haridas S."/>
            <person name="Kuo A."/>
            <person name="Mondo S."/>
            <person name="Pangilinan J."/>
            <person name="Riley R."/>
            <person name="Labutti K."/>
            <person name="Andreopoulos B."/>
            <person name="Lipzen A."/>
            <person name="Chen C."/>
            <person name="Yanf M."/>
            <person name="Daum C."/>
            <person name="Ng V."/>
            <person name="Clum A."/>
            <person name="Ohm R."/>
            <person name="Martin F."/>
            <person name="Silar P."/>
            <person name="Natvig D."/>
            <person name="Lalanne C."/>
            <person name="Gautier V."/>
            <person name="Ament-Velasquez S.L."/>
            <person name="Kruys A."/>
            <person name="Hutchinson M.I."/>
            <person name="Powell A.J."/>
            <person name="Barry K."/>
            <person name="Miller A.N."/>
            <person name="Grigoriev I.V."/>
            <person name="Debuchy R."/>
            <person name="Gladieux P."/>
            <person name="Thoren M.H."/>
            <person name="Johannesson H."/>
        </authorList>
    </citation>
    <scope>NUCLEOTIDE SEQUENCE</scope>
    <source>
        <strain evidence="2">CBS 990.96</strain>
    </source>
</reference>
<feature type="region of interest" description="Disordered" evidence="1">
    <location>
        <begin position="287"/>
        <end position="306"/>
    </location>
</feature>
<dbReference type="Proteomes" id="UP001301958">
    <property type="component" value="Unassembled WGS sequence"/>
</dbReference>
<feature type="region of interest" description="Disordered" evidence="1">
    <location>
        <begin position="311"/>
        <end position="355"/>
    </location>
</feature>
<protein>
    <submittedName>
        <fullName evidence="2">Uncharacterized protein</fullName>
    </submittedName>
</protein>
<name>A0AAN6YNP6_9PEZI</name>
<evidence type="ECO:0000313" key="3">
    <source>
        <dbReference type="Proteomes" id="UP001301958"/>
    </source>
</evidence>
<keyword evidence="3" id="KW-1185">Reference proteome</keyword>
<comment type="caution">
    <text evidence="2">The sequence shown here is derived from an EMBL/GenBank/DDBJ whole genome shotgun (WGS) entry which is preliminary data.</text>
</comment>
<proteinExistence type="predicted"/>
<reference evidence="2" key="1">
    <citation type="journal article" date="2023" name="Mol. Phylogenet. Evol.">
        <title>Genome-scale phylogeny and comparative genomics of the fungal order Sordariales.</title>
        <authorList>
            <person name="Hensen N."/>
            <person name="Bonometti L."/>
            <person name="Westerberg I."/>
            <person name="Brannstrom I.O."/>
            <person name="Guillou S."/>
            <person name="Cros-Aarteil S."/>
            <person name="Calhoun S."/>
            <person name="Haridas S."/>
            <person name="Kuo A."/>
            <person name="Mondo S."/>
            <person name="Pangilinan J."/>
            <person name="Riley R."/>
            <person name="LaButti K."/>
            <person name="Andreopoulos B."/>
            <person name="Lipzen A."/>
            <person name="Chen C."/>
            <person name="Yan M."/>
            <person name="Daum C."/>
            <person name="Ng V."/>
            <person name="Clum A."/>
            <person name="Steindorff A."/>
            <person name="Ohm R.A."/>
            <person name="Martin F."/>
            <person name="Silar P."/>
            <person name="Natvig D.O."/>
            <person name="Lalanne C."/>
            <person name="Gautier V."/>
            <person name="Ament-Velasquez S.L."/>
            <person name="Kruys A."/>
            <person name="Hutchinson M.I."/>
            <person name="Powell A.J."/>
            <person name="Barry K."/>
            <person name="Miller A.N."/>
            <person name="Grigoriev I.V."/>
            <person name="Debuchy R."/>
            <person name="Gladieux P."/>
            <person name="Hiltunen Thoren M."/>
            <person name="Johannesson H."/>
        </authorList>
    </citation>
    <scope>NUCLEOTIDE SEQUENCE</scope>
    <source>
        <strain evidence="2">CBS 990.96</strain>
    </source>
</reference>
<evidence type="ECO:0000313" key="2">
    <source>
        <dbReference type="EMBL" id="KAK4222101.1"/>
    </source>
</evidence>
<dbReference type="EMBL" id="MU865491">
    <property type="protein sequence ID" value="KAK4222101.1"/>
    <property type="molecule type" value="Genomic_DNA"/>
</dbReference>
<dbReference type="AlphaFoldDB" id="A0AAN6YNP6"/>
<feature type="compositionally biased region" description="Pro residues" evidence="1">
    <location>
        <begin position="325"/>
        <end position="334"/>
    </location>
</feature>
<gene>
    <name evidence="2" type="ORF">QBC38DRAFT_101070</name>
</gene>
<accession>A0AAN6YNP6</accession>
<organism evidence="2 3">
    <name type="scientific">Podospora fimiseda</name>
    <dbReference type="NCBI Taxonomy" id="252190"/>
    <lineage>
        <taxon>Eukaryota</taxon>
        <taxon>Fungi</taxon>
        <taxon>Dikarya</taxon>
        <taxon>Ascomycota</taxon>
        <taxon>Pezizomycotina</taxon>
        <taxon>Sordariomycetes</taxon>
        <taxon>Sordariomycetidae</taxon>
        <taxon>Sordariales</taxon>
        <taxon>Podosporaceae</taxon>
        <taxon>Podospora</taxon>
    </lineage>
</organism>
<sequence>MDDSDFSFEVGFVPTERQDNNFRLSNLPGHDFRRTFAETTNERSPLYMRIRLAELHHGSMVHDGKKHFATLLLFEFRFESRLQDNRYESARITFDFLDKEGESKRDPVVVALAPDRMHWLNKTSYDRTTRYGVQAGGELGGAELGVHWEVEQTKQKRFKATVTGSPTHIRGKLGDDSNAVMWTMQENKDGSREGIPSFLQAAVLLARRFNTPFIAKLNVKTDVNFASLGHRALPFTTDKDSVIDLVTLRPEETQMVNSSSLGITDQDLEHMERLQVERYFSVNLSEEDPLITPDPRTPAPSSVPATQPTLVAASEPDTPDSAAPVPSPLVPPRAPATNPETGASTPSPAAPLLGRQPLANAAPSAVAVVVAAAKAAAAASQAVELAARAAEAAAQAAAAVAEASSRITEASVLAAETAERLAIGG</sequence>
<evidence type="ECO:0000256" key="1">
    <source>
        <dbReference type="SAM" id="MobiDB-lite"/>
    </source>
</evidence>